<dbReference type="PANTHER" id="PTHR13375">
    <property type="entry name" value="FMS INTERACTING PROTEIN"/>
    <property type="match status" value="1"/>
</dbReference>
<feature type="coiled-coil region" evidence="4">
    <location>
        <begin position="56"/>
        <end position="90"/>
    </location>
</feature>
<keyword evidence="4" id="KW-0175">Coiled coil</keyword>
<evidence type="ECO:0000313" key="5">
    <source>
        <dbReference type="EMBL" id="WFD47994.1"/>
    </source>
</evidence>
<dbReference type="Pfam" id="PF09766">
    <property type="entry name" value="FmiP_Thoc5"/>
    <property type="match status" value="1"/>
</dbReference>
<evidence type="ECO:0000256" key="2">
    <source>
        <dbReference type="ARBA" id="ARBA00008044"/>
    </source>
</evidence>
<proteinExistence type="inferred from homology"/>
<dbReference type="InterPro" id="IPR019163">
    <property type="entry name" value="THO_Thoc5"/>
</dbReference>
<gene>
    <name evidence="5" type="ORF">GLX27_002659</name>
</gene>
<dbReference type="PANTHER" id="PTHR13375:SF3">
    <property type="entry name" value="THO COMPLEX SUBUNIT 5 HOMOLOG"/>
    <property type="match status" value="1"/>
</dbReference>
<evidence type="ECO:0000256" key="1">
    <source>
        <dbReference type="ARBA" id="ARBA00004123"/>
    </source>
</evidence>
<keyword evidence="3" id="KW-0539">Nucleus</keyword>
<feature type="coiled-coil region" evidence="4">
    <location>
        <begin position="130"/>
        <end position="164"/>
    </location>
</feature>
<evidence type="ECO:0000256" key="4">
    <source>
        <dbReference type="SAM" id="Coils"/>
    </source>
</evidence>
<protein>
    <submittedName>
        <fullName evidence="5">Uncharacterized protein</fullName>
    </submittedName>
</protein>
<name>A0ABY8ESQ4_MALFU</name>
<sequence>MTTSADAQQAANAVLAMPTHAPPYAGDDAARYELLTQSTQALAQLKAANRVAYAAQAAARAQVRTARDEVDAAARELQHLVYERTQLEAQIDACAALDTVYEEVPLRPMDEFLAHAPEESRAPAVTEDAHELLVHRLQFELEERRRLEQQAKALETELTTRQREQSAAVRALRVRQKQITALVEVCEGLTQSASK</sequence>
<comment type="subcellular location">
    <subcellularLocation>
        <location evidence="1">Nucleus</location>
    </subcellularLocation>
</comment>
<dbReference type="EMBL" id="CP046235">
    <property type="protein sequence ID" value="WFD47994.1"/>
    <property type="molecule type" value="Genomic_DNA"/>
</dbReference>
<evidence type="ECO:0000313" key="6">
    <source>
        <dbReference type="Proteomes" id="UP000818624"/>
    </source>
</evidence>
<keyword evidence="6" id="KW-1185">Reference proteome</keyword>
<organism evidence="5 6">
    <name type="scientific">Malassezia furfur</name>
    <name type="common">Pityriasis versicolor infection agent</name>
    <name type="synonym">Pityrosporum furfur</name>
    <dbReference type="NCBI Taxonomy" id="55194"/>
    <lineage>
        <taxon>Eukaryota</taxon>
        <taxon>Fungi</taxon>
        <taxon>Dikarya</taxon>
        <taxon>Basidiomycota</taxon>
        <taxon>Ustilaginomycotina</taxon>
        <taxon>Malasseziomycetes</taxon>
        <taxon>Malasseziales</taxon>
        <taxon>Malasseziaceae</taxon>
        <taxon>Malassezia</taxon>
    </lineage>
</organism>
<comment type="similarity">
    <text evidence="2">Belongs to the THOC5 family.</text>
</comment>
<accession>A0ABY8ESQ4</accession>
<evidence type="ECO:0000256" key="3">
    <source>
        <dbReference type="ARBA" id="ARBA00023242"/>
    </source>
</evidence>
<dbReference type="Proteomes" id="UP000818624">
    <property type="component" value="Chromosome 2"/>
</dbReference>
<reference evidence="5 6" key="1">
    <citation type="journal article" date="2020" name="Elife">
        <title>Loss of centromere function drives karyotype evolution in closely related Malassezia species.</title>
        <authorList>
            <person name="Sankaranarayanan S.R."/>
            <person name="Ianiri G."/>
            <person name="Coelho M.A."/>
            <person name="Reza M.H."/>
            <person name="Thimmappa B.C."/>
            <person name="Ganguly P."/>
            <person name="Vadnala R.N."/>
            <person name="Sun S."/>
            <person name="Siddharthan R."/>
            <person name="Tellgren-Roth C."/>
            <person name="Dawson T.L."/>
            <person name="Heitman J."/>
            <person name="Sanyal K."/>
        </authorList>
    </citation>
    <scope>NUCLEOTIDE SEQUENCE [LARGE SCALE GENOMIC DNA]</scope>
    <source>
        <strain evidence="5">CBS14141</strain>
    </source>
</reference>